<proteinExistence type="predicted"/>
<reference evidence="1 2" key="1">
    <citation type="submission" date="2023-02" db="EMBL/GenBank/DDBJ databases">
        <title>Entomopathogenic bacteria.</title>
        <authorList>
            <person name="Machado R.A."/>
        </authorList>
    </citation>
    <scope>NUCLEOTIDE SEQUENCE [LARGE SCALE GENOMIC DNA]</scope>
    <source>
        <strain evidence="1 2">XENO-2</strain>
    </source>
</reference>
<comment type="caution">
    <text evidence="1">The sequence shown here is derived from an EMBL/GenBank/DDBJ whole genome shotgun (WGS) entry which is preliminary data.</text>
</comment>
<dbReference type="Proteomes" id="UP001220225">
    <property type="component" value="Unassembled WGS sequence"/>
</dbReference>
<dbReference type="EMBL" id="JAQRFN010000045">
    <property type="protein sequence ID" value="MDC9598850.1"/>
    <property type="molecule type" value="Genomic_DNA"/>
</dbReference>
<accession>A0ABT5M0P2</accession>
<sequence>MMMILIKEDGSTSITADEYSAWYDKEGQLDMSIGGKAPQKIRIHNEFNQKAEK</sequence>
<keyword evidence="2" id="KW-1185">Reference proteome</keyword>
<dbReference type="RefSeq" id="WP_273577541.1">
    <property type="nucleotide sequence ID" value="NZ_JAQRFN010000045.1"/>
</dbReference>
<gene>
    <name evidence="1" type="ORF">PSI14_18930</name>
</gene>
<name>A0ABT5M0P2_9GAMM</name>
<protein>
    <submittedName>
        <fullName evidence="1">Uncharacterized protein</fullName>
    </submittedName>
</protein>
<evidence type="ECO:0000313" key="2">
    <source>
        <dbReference type="Proteomes" id="UP001220225"/>
    </source>
</evidence>
<organism evidence="1 2">
    <name type="scientific">Xenorhabdus anantnagensis</name>
    <dbReference type="NCBI Taxonomy" id="3025875"/>
    <lineage>
        <taxon>Bacteria</taxon>
        <taxon>Pseudomonadati</taxon>
        <taxon>Pseudomonadota</taxon>
        <taxon>Gammaproteobacteria</taxon>
        <taxon>Enterobacterales</taxon>
        <taxon>Morganellaceae</taxon>
        <taxon>Xenorhabdus</taxon>
    </lineage>
</organism>
<evidence type="ECO:0000313" key="1">
    <source>
        <dbReference type="EMBL" id="MDC9598850.1"/>
    </source>
</evidence>